<sequence>MRYRRTERNVSAAGLRRLRFRCEEHRRWSRDREKAPCCRSRAGGRAPACDPHPPPAAPGLHPLLHRECWSKNTNFIKESSASIWRVGGQRGPPEGPELHIKCNSIRAMDLKRVLSFPPYPGDYLHPVVYACTAVMLLCLLVSIMTYIVHHSVIRISRNGWHTLLNFLFHTGLTFGVFAGGINQINLPFVCQIVGIVLHYASLSTMMWLTFTARNICKDVSKDLLRAHKRTRSAQTHTKPTILRFYLVSDGIPLIIVGVTAAFGMDNYGSRDDALYCWMAWEPSLGGFYAPVSFLVLVVCVYLLCSYIQLKRHPEKKYELRLLSEEQQQLSSSESNHHCHTDTGGVSAGDCSPFATGVSVLANEHSFKSQLRATAFTLFLFLSTWALGALAVSLGHFLDMIFSCLYGAFCVTLGLFLLIQHCAKRDDVWHRWWACCPSKSKSEDRNGDRQNQRQEHHQPHCHLSSPCSGKQPLLSPYIVPSSYHTPPSHSPPTNHTGPCCVAVMSPVTAPLSPLPEQLPSPRPQTLSGELPRPTLPLQSCLNDRTKSRSFNRPRLWLQDYRSHLTSTSMDGSLHSPHLDSPHAPHHLAGSPLICQSPHPDLQLPCPSPLLDKQLASCQSLLRQNSCHSVQDSIASCHSHAHNMHDSITSCHSLLMPSHEVHTCQWHMYSSADHSSTTSCCEKPDPFTSQYQQDPDTYSSVSKTRDKEKDNLCVEEQGFPRNTLPRHGTMGRRGTIGRNRSLQEEGLFGSDGPGTIRTGPWKNETTV</sequence>
<proteinExistence type="inferred from homology"/>
<protein>
    <recommendedName>
        <fullName evidence="9">G-protein coupled receptors family 2 profile 2 domain-containing protein</fullName>
    </recommendedName>
</protein>
<organism evidence="10 11">
    <name type="scientific">Pogonophryne albipinna</name>
    <dbReference type="NCBI Taxonomy" id="1090488"/>
    <lineage>
        <taxon>Eukaryota</taxon>
        <taxon>Metazoa</taxon>
        <taxon>Chordata</taxon>
        <taxon>Craniata</taxon>
        <taxon>Vertebrata</taxon>
        <taxon>Euteleostomi</taxon>
        <taxon>Actinopterygii</taxon>
        <taxon>Neopterygii</taxon>
        <taxon>Teleostei</taxon>
        <taxon>Neoteleostei</taxon>
        <taxon>Acanthomorphata</taxon>
        <taxon>Eupercaria</taxon>
        <taxon>Perciformes</taxon>
        <taxon>Notothenioidei</taxon>
        <taxon>Pogonophryne</taxon>
    </lineage>
</organism>
<dbReference type="GO" id="GO:0005886">
    <property type="term" value="C:plasma membrane"/>
    <property type="evidence" value="ECO:0007669"/>
    <property type="project" value="TreeGrafter"/>
</dbReference>
<evidence type="ECO:0000259" key="9">
    <source>
        <dbReference type="PROSITE" id="PS50261"/>
    </source>
</evidence>
<feature type="transmembrane region" description="Helical" evidence="8">
    <location>
        <begin position="186"/>
        <end position="208"/>
    </location>
</feature>
<dbReference type="AlphaFoldDB" id="A0AAD6FN20"/>
<dbReference type="EMBL" id="JAPTMU010000007">
    <property type="protein sequence ID" value="KAJ4940437.1"/>
    <property type="molecule type" value="Genomic_DNA"/>
</dbReference>
<evidence type="ECO:0000256" key="6">
    <source>
        <dbReference type="ARBA" id="ARBA00023170"/>
    </source>
</evidence>
<keyword evidence="5 8" id="KW-0472">Membrane</keyword>
<feature type="domain" description="G-protein coupled receptors family 2 profile 2" evidence="9">
    <location>
        <begin position="124"/>
        <end position="424"/>
    </location>
</feature>
<dbReference type="GO" id="GO:0004930">
    <property type="term" value="F:G protein-coupled receptor activity"/>
    <property type="evidence" value="ECO:0007669"/>
    <property type="project" value="InterPro"/>
</dbReference>
<feature type="region of interest" description="Disordered" evidence="7">
    <location>
        <begin position="683"/>
        <end position="710"/>
    </location>
</feature>
<feature type="region of interest" description="Disordered" evidence="7">
    <location>
        <begin position="438"/>
        <end position="468"/>
    </location>
</feature>
<dbReference type="InterPro" id="IPR051963">
    <property type="entry name" value="Adhesion_GPCR_A"/>
</dbReference>
<dbReference type="Proteomes" id="UP001219934">
    <property type="component" value="Unassembled WGS sequence"/>
</dbReference>
<keyword evidence="11" id="KW-1185">Reference proteome</keyword>
<evidence type="ECO:0000256" key="7">
    <source>
        <dbReference type="SAM" id="MobiDB-lite"/>
    </source>
</evidence>
<feature type="transmembrane region" description="Helical" evidence="8">
    <location>
        <begin position="284"/>
        <end position="307"/>
    </location>
</feature>
<keyword evidence="6" id="KW-0675">Receptor</keyword>
<feature type="compositionally biased region" description="Pro residues" evidence="7">
    <location>
        <begin position="511"/>
        <end position="521"/>
    </location>
</feature>
<evidence type="ECO:0000256" key="5">
    <source>
        <dbReference type="ARBA" id="ARBA00023136"/>
    </source>
</evidence>
<evidence type="ECO:0000256" key="2">
    <source>
        <dbReference type="ARBA" id="ARBA00007343"/>
    </source>
</evidence>
<feature type="compositionally biased region" description="Basic and acidic residues" evidence="7">
    <location>
        <begin position="701"/>
        <end position="710"/>
    </location>
</feature>
<reference evidence="10" key="1">
    <citation type="submission" date="2022-11" db="EMBL/GenBank/DDBJ databases">
        <title>Chromosome-level genome of Pogonophryne albipinna.</title>
        <authorList>
            <person name="Jo E."/>
        </authorList>
    </citation>
    <scope>NUCLEOTIDE SEQUENCE</scope>
    <source>
        <strain evidence="10">SGF0006</strain>
        <tissue evidence="10">Muscle</tissue>
    </source>
</reference>
<dbReference type="PANTHER" id="PTHR45930:SF3">
    <property type="entry name" value="ADHESION G PROTEIN-COUPLED RECEPTOR A1"/>
    <property type="match status" value="1"/>
</dbReference>
<dbReference type="Gene3D" id="1.20.1070.10">
    <property type="entry name" value="Rhodopsin 7-helix transmembrane proteins"/>
    <property type="match status" value="1"/>
</dbReference>
<evidence type="ECO:0000256" key="1">
    <source>
        <dbReference type="ARBA" id="ARBA00004141"/>
    </source>
</evidence>
<dbReference type="PROSITE" id="PS50261">
    <property type="entry name" value="G_PROTEIN_RECEP_F2_4"/>
    <property type="match status" value="1"/>
</dbReference>
<feature type="transmembrane region" description="Helical" evidence="8">
    <location>
        <begin position="160"/>
        <end position="180"/>
    </location>
</feature>
<dbReference type="InterPro" id="IPR017981">
    <property type="entry name" value="GPCR_2-like_7TM"/>
</dbReference>
<feature type="transmembrane region" description="Helical" evidence="8">
    <location>
        <begin position="399"/>
        <end position="418"/>
    </location>
</feature>
<feature type="compositionally biased region" description="Basic and acidic residues" evidence="7">
    <location>
        <begin position="439"/>
        <end position="457"/>
    </location>
</feature>
<feature type="transmembrane region" description="Helical" evidence="8">
    <location>
        <begin position="244"/>
        <end position="264"/>
    </location>
</feature>
<evidence type="ECO:0000256" key="8">
    <source>
        <dbReference type="SAM" id="Phobius"/>
    </source>
</evidence>
<feature type="transmembrane region" description="Helical" evidence="8">
    <location>
        <begin position="127"/>
        <end position="148"/>
    </location>
</feature>
<dbReference type="Pfam" id="PF00002">
    <property type="entry name" value="7tm_2"/>
    <property type="match status" value="1"/>
</dbReference>
<gene>
    <name evidence="10" type="ORF">JOQ06_026740</name>
</gene>
<dbReference type="GO" id="GO:0014069">
    <property type="term" value="C:postsynaptic density"/>
    <property type="evidence" value="ECO:0007669"/>
    <property type="project" value="TreeGrafter"/>
</dbReference>
<accession>A0AAD6FN20</accession>
<keyword evidence="4 8" id="KW-1133">Transmembrane helix</keyword>
<name>A0AAD6FN20_9TELE</name>
<evidence type="ECO:0000256" key="4">
    <source>
        <dbReference type="ARBA" id="ARBA00022989"/>
    </source>
</evidence>
<dbReference type="PANTHER" id="PTHR45930">
    <property type="entry name" value="G-PROTEIN COUPLED RECEPTOR 124-LIKE PROTEIN"/>
    <property type="match status" value="1"/>
</dbReference>
<keyword evidence="3 8" id="KW-0812">Transmembrane</keyword>
<dbReference type="GO" id="GO:0007166">
    <property type="term" value="P:cell surface receptor signaling pathway"/>
    <property type="evidence" value="ECO:0007669"/>
    <property type="project" value="InterPro"/>
</dbReference>
<feature type="region of interest" description="Disordered" evidence="7">
    <location>
        <begin position="742"/>
        <end position="765"/>
    </location>
</feature>
<feature type="compositionally biased region" description="Polar residues" evidence="7">
    <location>
        <begin position="685"/>
        <end position="700"/>
    </location>
</feature>
<evidence type="ECO:0000313" key="10">
    <source>
        <dbReference type="EMBL" id="KAJ4940437.1"/>
    </source>
</evidence>
<dbReference type="GO" id="GO:0098978">
    <property type="term" value="C:glutamatergic synapse"/>
    <property type="evidence" value="ECO:0007669"/>
    <property type="project" value="TreeGrafter"/>
</dbReference>
<comment type="caution">
    <text evidence="10">The sequence shown here is derived from an EMBL/GenBank/DDBJ whole genome shotgun (WGS) entry which is preliminary data.</text>
</comment>
<comment type="similarity">
    <text evidence="2">Belongs to the G-protein coupled receptor 2 family. Adhesion G-protein coupled receptor (ADGR) subfamily.</text>
</comment>
<comment type="subcellular location">
    <subcellularLocation>
        <location evidence="1">Membrane</location>
        <topology evidence="1">Multi-pass membrane protein</topology>
    </subcellularLocation>
</comment>
<feature type="region of interest" description="Disordered" evidence="7">
    <location>
        <begin position="510"/>
        <end position="543"/>
    </location>
</feature>
<feature type="transmembrane region" description="Helical" evidence="8">
    <location>
        <begin position="372"/>
        <end position="393"/>
    </location>
</feature>
<dbReference type="InterPro" id="IPR000832">
    <property type="entry name" value="GPCR_2_secretin-like"/>
</dbReference>
<evidence type="ECO:0000313" key="11">
    <source>
        <dbReference type="Proteomes" id="UP001219934"/>
    </source>
</evidence>
<evidence type="ECO:0000256" key="3">
    <source>
        <dbReference type="ARBA" id="ARBA00022692"/>
    </source>
</evidence>